<protein>
    <recommendedName>
        <fullName evidence="3">Myb/SANT-like DNA-binding domain-containing protein</fullName>
    </recommendedName>
</protein>
<evidence type="ECO:0000313" key="2">
    <source>
        <dbReference type="Proteomes" id="UP000078046"/>
    </source>
</evidence>
<dbReference type="PANTHER" id="PTHR37558">
    <property type="entry name" value="HTH CENPB-TYPE DOMAIN-CONTAINING PROTEIN"/>
    <property type="match status" value="1"/>
</dbReference>
<gene>
    <name evidence="1" type="ORF">A3Q56_00744</name>
</gene>
<evidence type="ECO:0008006" key="3">
    <source>
        <dbReference type="Google" id="ProtNLM"/>
    </source>
</evidence>
<dbReference type="AlphaFoldDB" id="A0A177BAY6"/>
<evidence type="ECO:0000313" key="1">
    <source>
        <dbReference type="EMBL" id="OAF71479.1"/>
    </source>
</evidence>
<name>A0A177BAY6_9BILA</name>
<dbReference type="EMBL" id="LWCA01000048">
    <property type="protein sequence ID" value="OAF71479.1"/>
    <property type="molecule type" value="Genomic_DNA"/>
</dbReference>
<dbReference type="PANTHER" id="PTHR37558:SF1">
    <property type="entry name" value="HTH CENPB-TYPE DOMAIN-CONTAINING PROTEIN"/>
    <property type="match status" value="1"/>
</dbReference>
<comment type="caution">
    <text evidence="1">The sequence shown here is derived from an EMBL/GenBank/DDBJ whole genome shotgun (WGS) entry which is preliminary data.</text>
</comment>
<organism evidence="1 2">
    <name type="scientific">Intoshia linei</name>
    <dbReference type="NCBI Taxonomy" id="1819745"/>
    <lineage>
        <taxon>Eukaryota</taxon>
        <taxon>Metazoa</taxon>
        <taxon>Spiralia</taxon>
        <taxon>Lophotrochozoa</taxon>
        <taxon>Mesozoa</taxon>
        <taxon>Orthonectida</taxon>
        <taxon>Rhopaluridae</taxon>
        <taxon>Intoshia</taxon>
    </lineage>
</organism>
<proteinExistence type="predicted"/>
<sequence>MPPKSQFRFSAHDDILLLREVLNQNPYPSPGSNKTSAQETRNLRNVWNTIAKSLEEKGMCVSRRLCREHTALLMQQYTKIDTRNLRRNGTLEDYLEKELLIAQVIELKNGKVNQLKPNGYISIQNQINALNNNGDNGALEPRDIKYKFNQARSASATGIQDFHKDFSKTGTLSLPDSSFNVACADSNLKSNSNDLMVQMNKNINNLLINDMVEGDLKLNDANSSDSAYSSNGDKHGLNSKGDVKPVGIDLTTMCRNKRKSLPTSTNYLNKNKFPKIFSENFNKSDDPNKTVLMSGILNKNNRIMDNLRQYKPASFNENTLGLSNKKGPFSSLYDMYYPKDLTPNCNKNSNNFHTHEGKDDIPDNSNSFNYEAAVSSDVRLQLDMERIHIKKSALKLEQMKFEETKQYHRQTLECVENIHKCLEILINKI</sequence>
<dbReference type="OrthoDB" id="6157326at2759"/>
<accession>A0A177BAY6</accession>
<reference evidence="1 2" key="1">
    <citation type="submission" date="2016-04" db="EMBL/GenBank/DDBJ databases">
        <title>The genome of Intoshia linei affirms orthonectids as highly simplified spiralians.</title>
        <authorList>
            <person name="Mikhailov K.V."/>
            <person name="Slusarev G.S."/>
            <person name="Nikitin M.A."/>
            <person name="Logacheva M.D."/>
            <person name="Penin A."/>
            <person name="Aleoshin V."/>
            <person name="Panchin Y.V."/>
        </authorList>
    </citation>
    <scope>NUCLEOTIDE SEQUENCE [LARGE SCALE GENOMIC DNA]</scope>
    <source>
        <strain evidence="1">Intl2013</strain>
        <tissue evidence="1">Whole animal</tissue>
    </source>
</reference>
<keyword evidence="2" id="KW-1185">Reference proteome</keyword>
<dbReference type="Proteomes" id="UP000078046">
    <property type="component" value="Unassembled WGS sequence"/>
</dbReference>